<dbReference type="OrthoDB" id="9791752at2"/>
<keyword evidence="7" id="KW-1185">Reference proteome</keyword>
<dbReference type="Gene3D" id="3.30.450.40">
    <property type="match status" value="1"/>
</dbReference>
<sequence>MDKGRGILRDLNINYIQSVDRAIDILNAFSAEKPALTIDEVMKITELTRATAYRLLYTMERRGLIRYDTAAYQYRLGLKMLDYGYQLTSSLDIVKEAEDILTGLHVKTQQTVLMVLIEDEQLVYVFKKEKEEGLKYSSSVGQRRSLFYGVLGRVALAYLPEERIAKLLSGPIPKETPHTVTDKQQMLEQLAEIRRTGICVEVNETTLGVTAIGAPIYDAKKNVVAATGIICPSIQLSEDQLQQFKEMLRKAAADISGRLGYISAG</sequence>
<protein>
    <submittedName>
        <fullName evidence="6">IclR family transcriptional regulator</fullName>
    </submittedName>
</protein>
<dbReference type="InterPro" id="IPR050707">
    <property type="entry name" value="HTH_MetabolicPath_Reg"/>
</dbReference>
<dbReference type="InterPro" id="IPR014757">
    <property type="entry name" value="Tscrpt_reg_IclR_C"/>
</dbReference>
<accession>A0A4Q9DJU4</accession>
<dbReference type="PROSITE" id="PS51077">
    <property type="entry name" value="HTH_ICLR"/>
    <property type="match status" value="1"/>
</dbReference>
<feature type="domain" description="HTH iclR-type" evidence="4">
    <location>
        <begin position="16"/>
        <end position="78"/>
    </location>
</feature>
<dbReference type="InterPro" id="IPR036388">
    <property type="entry name" value="WH-like_DNA-bd_sf"/>
</dbReference>
<dbReference type="InterPro" id="IPR005471">
    <property type="entry name" value="Tscrpt_reg_IclR_N"/>
</dbReference>
<organism evidence="6 7">
    <name type="scientific">Paenibacillus thalictri</name>
    <dbReference type="NCBI Taxonomy" id="2527873"/>
    <lineage>
        <taxon>Bacteria</taxon>
        <taxon>Bacillati</taxon>
        <taxon>Bacillota</taxon>
        <taxon>Bacilli</taxon>
        <taxon>Bacillales</taxon>
        <taxon>Paenibacillaceae</taxon>
        <taxon>Paenibacillus</taxon>
    </lineage>
</organism>
<evidence type="ECO:0000313" key="7">
    <source>
        <dbReference type="Proteomes" id="UP000293142"/>
    </source>
</evidence>
<dbReference type="RefSeq" id="WP_131016544.1">
    <property type="nucleotide sequence ID" value="NZ_SIRE01000021.1"/>
</dbReference>
<evidence type="ECO:0000256" key="3">
    <source>
        <dbReference type="ARBA" id="ARBA00023163"/>
    </source>
</evidence>
<dbReference type="GO" id="GO:0003700">
    <property type="term" value="F:DNA-binding transcription factor activity"/>
    <property type="evidence" value="ECO:0007669"/>
    <property type="project" value="TreeGrafter"/>
</dbReference>
<dbReference type="InterPro" id="IPR036390">
    <property type="entry name" value="WH_DNA-bd_sf"/>
</dbReference>
<dbReference type="SMART" id="SM00346">
    <property type="entry name" value="HTH_ICLR"/>
    <property type="match status" value="1"/>
</dbReference>
<feature type="domain" description="IclR-ED" evidence="5">
    <location>
        <begin position="79"/>
        <end position="261"/>
    </location>
</feature>
<keyword evidence="2" id="KW-0238">DNA-binding</keyword>
<dbReference type="PANTHER" id="PTHR30136:SF35">
    <property type="entry name" value="HTH-TYPE TRANSCRIPTIONAL REGULATOR RV1719"/>
    <property type="match status" value="1"/>
</dbReference>
<dbReference type="EMBL" id="SIRE01000021">
    <property type="protein sequence ID" value="TBL73311.1"/>
    <property type="molecule type" value="Genomic_DNA"/>
</dbReference>
<keyword evidence="1" id="KW-0805">Transcription regulation</keyword>
<evidence type="ECO:0000259" key="4">
    <source>
        <dbReference type="PROSITE" id="PS51077"/>
    </source>
</evidence>
<proteinExistence type="predicted"/>
<dbReference type="GO" id="GO:0003677">
    <property type="term" value="F:DNA binding"/>
    <property type="evidence" value="ECO:0007669"/>
    <property type="project" value="UniProtKB-KW"/>
</dbReference>
<reference evidence="6 7" key="1">
    <citation type="submission" date="2019-02" db="EMBL/GenBank/DDBJ databases">
        <title>Paenibacillus sp. nov., isolated from surface-sterilized tissue of Thalictrum simplex L.</title>
        <authorList>
            <person name="Tuo L."/>
        </authorList>
    </citation>
    <scope>NUCLEOTIDE SEQUENCE [LARGE SCALE GENOMIC DNA]</scope>
    <source>
        <strain evidence="6 7">N2SHLJ1</strain>
    </source>
</reference>
<dbReference type="Proteomes" id="UP000293142">
    <property type="component" value="Unassembled WGS sequence"/>
</dbReference>
<dbReference type="AlphaFoldDB" id="A0A4Q9DJU4"/>
<evidence type="ECO:0000313" key="6">
    <source>
        <dbReference type="EMBL" id="TBL73311.1"/>
    </source>
</evidence>
<evidence type="ECO:0000256" key="1">
    <source>
        <dbReference type="ARBA" id="ARBA00023015"/>
    </source>
</evidence>
<dbReference type="PROSITE" id="PS51078">
    <property type="entry name" value="ICLR_ED"/>
    <property type="match status" value="1"/>
</dbReference>
<gene>
    <name evidence="6" type="ORF">EYB31_26910</name>
</gene>
<evidence type="ECO:0000256" key="2">
    <source>
        <dbReference type="ARBA" id="ARBA00023125"/>
    </source>
</evidence>
<comment type="caution">
    <text evidence="6">The sequence shown here is derived from an EMBL/GenBank/DDBJ whole genome shotgun (WGS) entry which is preliminary data.</text>
</comment>
<dbReference type="PANTHER" id="PTHR30136">
    <property type="entry name" value="HELIX-TURN-HELIX TRANSCRIPTIONAL REGULATOR, ICLR FAMILY"/>
    <property type="match status" value="1"/>
</dbReference>
<dbReference type="InterPro" id="IPR029016">
    <property type="entry name" value="GAF-like_dom_sf"/>
</dbReference>
<dbReference type="Pfam" id="PF09339">
    <property type="entry name" value="HTH_IclR"/>
    <property type="match status" value="1"/>
</dbReference>
<dbReference type="Gene3D" id="1.10.10.10">
    <property type="entry name" value="Winged helix-like DNA-binding domain superfamily/Winged helix DNA-binding domain"/>
    <property type="match status" value="1"/>
</dbReference>
<dbReference type="Pfam" id="PF01614">
    <property type="entry name" value="IclR_C"/>
    <property type="match status" value="1"/>
</dbReference>
<evidence type="ECO:0000259" key="5">
    <source>
        <dbReference type="PROSITE" id="PS51078"/>
    </source>
</evidence>
<dbReference type="SUPFAM" id="SSF55781">
    <property type="entry name" value="GAF domain-like"/>
    <property type="match status" value="1"/>
</dbReference>
<keyword evidence="3" id="KW-0804">Transcription</keyword>
<dbReference type="SUPFAM" id="SSF46785">
    <property type="entry name" value="Winged helix' DNA-binding domain"/>
    <property type="match status" value="1"/>
</dbReference>
<name>A0A4Q9DJU4_9BACL</name>
<dbReference type="GO" id="GO:0045892">
    <property type="term" value="P:negative regulation of DNA-templated transcription"/>
    <property type="evidence" value="ECO:0007669"/>
    <property type="project" value="TreeGrafter"/>
</dbReference>